<dbReference type="PROSITE" id="PS50077">
    <property type="entry name" value="HEAT_REPEAT"/>
    <property type="match status" value="1"/>
</dbReference>
<dbReference type="Pfam" id="PF08713">
    <property type="entry name" value="DNA_alkylation"/>
    <property type="match status" value="1"/>
</dbReference>
<protein>
    <recommendedName>
        <fullName evidence="3">DNA alkylation repair protein</fullName>
    </recommendedName>
</protein>
<dbReference type="AlphaFoldDB" id="A0A401LWF8"/>
<dbReference type="Proteomes" id="UP000288079">
    <property type="component" value="Unassembled WGS sequence"/>
</dbReference>
<comment type="caution">
    <text evidence="1">The sequence shown here is derived from an EMBL/GenBank/DDBJ whole genome shotgun (WGS) entry which is preliminary data.</text>
</comment>
<organism evidence="1 2">
    <name type="scientific">Bacteroides faecalis</name>
    <dbReference type="NCBI Taxonomy" id="2447885"/>
    <lineage>
        <taxon>Bacteria</taxon>
        <taxon>Pseudomonadati</taxon>
        <taxon>Bacteroidota</taxon>
        <taxon>Bacteroidia</taxon>
        <taxon>Bacteroidales</taxon>
        <taxon>Bacteroidaceae</taxon>
        <taxon>Bacteroides</taxon>
    </lineage>
</organism>
<dbReference type="EMBL" id="BHWB01000008">
    <property type="protein sequence ID" value="GCB35855.1"/>
    <property type="molecule type" value="Genomic_DNA"/>
</dbReference>
<keyword evidence="2" id="KW-1185">Reference proteome</keyword>
<dbReference type="Gene3D" id="1.25.40.290">
    <property type="entry name" value="ARM repeat domains"/>
    <property type="match status" value="1"/>
</dbReference>
<evidence type="ECO:0000313" key="1">
    <source>
        <dbReference type="EMBL" id="GCB35855.1"/>
    </source>
</evidence>
<dbReference type="SUPFAM" id="SSF48371">
    <property type="entry name" value="ARM repeat"/>
    <property type="match status" value="1"/>
</dbReference>
<name>A0A401LWF8_9BACE</name>
<sequence>MAEAFKNMYNKQFFDRFTKDLKFVINDFDAHEFVSQTMDNEWDNREYKQRIMHITTILKKFLPTNYKDAIAKILELLDCVKNTQPDFSRIDDTKYGLTLEYGAILDNYVEQYGLDDYETSVKAIERITQFTSCEFAVHPFIIKYPDEMMKQMLVWSKHEHWGVRRLASEGCRPRLPWAIALPNLKANPAPIIPILENLKNDPSRFVRLSVANNLNDIAKDNPETVIDLVKRWQGESKEVDWIIKHACRTLLKQGNLEVMELFGFNSIVKNINIENFQISSSKVKVGDSLEFSFNLLNNNNKKAKIRLEYGIYYQKANGTLAKKVHKISEKDYAKNSITPITRKHSFRLVTTRKFHLGLHQVAVIINGNEFEKYNFELIE</sequence>
<dbReference type="OrthoDB" id="9797162at2"/>
<evidence type="ECO:0000313" key="2">
    <source>
        <dbReference type="Proteomes" id="UP000288079"/>
    </source>
</evidence>
<dbReference type="InterPro" id="IPR016024">
    <property type="entry name" value="ARM-type_fold"/>
</dbReference>
<gene>
    <name evidence="1" type="ORF">KGMB02408_28000</name>
</gene>
<reference evidence="1 2" key="1">
    <citation type="submission" date="2018-10" db="EMBL/GenBank/DDBJ databases">
        <title>Draft Genome Sequence of Bacteroides sp. KCTC 15687.</title>
        <authorList>
            <person name="Yu S.Y."/>
            <person name="Kim J.S."/>
            <person name="Oh B.S."/>
            <person name="Park S.H."/>
            <person name="Kang S.W."/>
            <person name="Park J.E."/>
            <person name="Choi S.H."/>
            <person name="Han K.I."/>
            <person name="Lee K.C."/>
            <person name="Eom M.K."/>
            <person name="Suh M.K."/>
            <person name="Lee D.H."/>
            <person name="Yoon H."/>
            <person name="Kim B."/>
            <person name="Yang S.J."/>
            <person name="Lee J.S."/>
            <person name="Lee J.H."/>
        </authorList>
    </citation>
    <scope>NUCLEOTIDE SEQUENCE [LARGE SCALE GENOMIC DNA]</scope>
    <source>
        <strain evidence="1 2">KCTC 15687</strain>
    </source>
</reference>
<dbReference type="InterPro" id="IPR021133">
    <property type="entry name" value="HEAT_type_2"/>
</dbReference>
<dbReference type="InterPro" id="IPR014825">
    <property type="entry name" value="DNA_alkylation"/>
</dbReference>
<proteinExistence type="predicted"/>
<evidence type="ECO:0008006" key="3">
    <source>
        <dbReference type="Google" id="ProtNLM"/>
    </source>
</evidence>
<dbReference type="RefSeq" id="WP_125041735.1">
    <property type="nucleotide sequence ID" value="NZ_BHWB01000008.1"/>
</dbReference>
<accession>A0A401LWF8</accession>